<keyword evidence="2" id="KW-1185">Reference proteome</keyword>
<sequence length="69" mass="7138">MKVITGAAVVGGGVAVLLYRSPELRRVVSDIGRDAEVRASITASCDVIRKKWISFGGPSALTNALLGAP</sequence>
<gene>
    <name evidence="1" type="ORF">RWH43_06045</name>
</gene>
<protein>
    <recommendedName>
        <fullName evidence="3">YtxH domain-containing protein</fullName>
    </recommendedName>
</protein>
<accession>A0ABU3RTV1</accession>
<proteinExistence type="predicted"/>
<evidence type="ECO:0000313" key="2">
    <source>
        <dbReference type="Proteomes" id="UP001256673"/>
    </source>
</evidence>
<dbReference type="Proteomes" id="UP001256673">
    <property type="component" value="Unassembled WGS sequence"/>
</dbReference>
<dbReference type="RefSeq" id="WP_316000942.1">
    <property type="nucleotide sequence ID" value="NZ_JAWDIU010000001.1"/>
</dbReference>
<organism evidence="1 2">
    <name type="scientific">Microbacterium algihabitans</name>
    <dbReference type="NCBI Taxonomy" id="3075992"/>
    <lineage>
        <taxon>Bacteria</taxon>
        <taxon>Bacillati</taxon>
        <taxon>Actinomycetota</taxon>
        <taxon>Actinomycetes</taxon>
        <taxon>Micrococcales</taxon>
        <taxon>Microbacteriaceae</taxon>
        <taxon>Microbacterium</taxon>
    </lineage>
</organism>
<comment type="caution">
    <text evidence="1">The sequence shown here is derived from an EMBL/GenBank/DDBJ whole genome shotgun (WGS) entry which is preliminary data.</text>
</comment>
<reference evidence="1 2" key="1">
    <citation type="submission" date="2023-09" db="EMBL/GenBank/DDBJ databases">
        <title>Microbacterium fusihabitans sp. nov., Microbacterium phycihabitans sp. nov., and Microbacterium cervinum sp. nov., isolated from dried seaweeds of beach.</title>
        <authorList>
            <person name="Lee S.D."/>
        </authorList>
    </citation>
    <scope>NUCLEOTIDE SEQUENCE [LARGE SCALE GENOMIC DNA]</scope>
    <source>
        <strain evidence="1 2">KSW2-21</strain>
    </source>
</reference>
<dbReference type="EMBL" id="JAWDIU010000001">
    <property type="protein sequence ID" value="MDU0326317.1"/>
    <property type="molecule type" value="Genomic_DNA"/>
</dbReference>
<evidence type="ECO:0008006" key="3">
    <source>
        <dbReference type="Google" id="ProtNLM"/>
    </source>
</evidence>
<evidence type="ECO:0000313" key="1">
    <source>
        <dbReference type="EMBL" id="MDU0326317.1"/>
    </source>
</evidence>
<name>A0ABU3RTV1_9MICO</name>